<evidence type="ECO:0000313" key="1">
    <source>
        <dbReference type="EMBL" id="GAA1506419.1"/>
    </source>
</evidence>
<dbReference type="NCBIfam" id="TIGR03696">
    <property type="entry name" value="Rhs_assc_core"/>
    <property type="match status" value="1"/>
</dbReference>
<organism evidence="1 2">
    <name type="scientific">Streptomyces synnematoformans</name>
    <dbReference type="NCBI Taxonomy" id="415721"/>
    <lineage>
        <taxon>Bacteria</taxon>
        <taxon>Bacillati</taxon>
        <taxon>Actinomycetota</taxon>
        <taxon>Actinomycetes</taxon>
        <taxon>Kitasatosporales</taxon>
        <taxon>Streptomycetaceae</taxon>
        <taxon>Streptomyces</taxon>
    </lineage>
</organism>
<dbReference type="RefSeq" id="WP_344294829.1">
    <property type="nucleotide sequence ID" value="NZ_BAAAPF010000393.1"/>
</dbReference>
<dbReference type="InterPro" id="IPR031325">
    <property type="entry name" value="RHS_repeat"/>
</dbReference>
<keyword evidence="2" id="KW-1185">Reference proteome</keyword>
<dbReference type="PANTHER" id="PTHR32305">
    <property type="match status" value="1"/>
</dbReference>
<accession>A0ABN1ZY50</accession>
<reference evidence="2" key="1">
    <citation type="journal article" date="2019" name="Int. J. Syst. Evol. Microbiol.">
        <title>The Global Catalogue of Microorganisms (GCM) 10K type strain sequencing project: providing services to taxonomists for standard genome sequencing and annotation.</title>
        <authorList>
            <consortium name="The Broad Institute Genomics Platform"/>
            <consortium name="The Broad Institute Genome Sequencing Center for Infectious Disease"/>
            <person name="Wu L."/>
            <person name="Ma J."/>
        </authorList>
    </citation>
    <scope>NUCLEOTIDE SEQUENCE [LARGE SCALE GENOMIC DNA]</scope>
    <source>
        <strain evidence="2">JCM 15481</strain>
    </source>
</reference>
<dbReference type="Pfam" id="PF05593">
    <property type="entry name" value="RHS_repeat"/>
    <property type="match status" value="1"/>
</dbReference>
<protein>
    <recommendedName>
        <fullName evidence="3">RHS repeat-associated core domain-containing protein</fullName>
    </recommendedName>
</protein>
<evidence type="ECO:0008006" key="3">
    <source>
        <dbReference type="Google" id="ProtNLM"/>
    </source>
</evidence>
<name>A0ABN1ZY50_9ACTN</name>
<dbReference type="EMBL" id="BAAAPF010000393">
    <property type="protein sequence ID" value="GAA1506419.1"/>
    <property type="molecule type" value="Genomic_DNA"/>
</dbReference>
<dbReference type="PANTHER" id="PTHR32305:SF15">
    <property type="entry name" value="PROTEIN RHSA-RELATED"/>
    <property type="match status" value="1"/>
</dbReference>
<dbReference type="InterPro" id="IPR050708">
    <property type="entry name" value="T6SS_VgrG/RHS"/>
</dbReference>
<gene>
    <name evidence="1" type="ORF">GCM10009802_62520</name>
</gene>
<proteinExistence type="predicted"/>
<dbReference type="Gene3D" id="2.180.10.10">
    <property type="entry name" value="RHS repeat-associated core"/>
    <property type="match status" value="1"/>
</dbReference>
<evidence type="ECO:0000313" key="2">
    <source>
        <dbReference type="Proteomes" id="UP001500443"/>
    </source>
</evidence>
<dbReference type="InterPro" id="IPR006530">
    <property type="entry name" value="YD"/>
</dbReference>
<dbReference type="NCBIfam" id="TIGR01643">
    <property type="entry name" value="YD_repeat_2x"/>
    <property type="match status" value="1"/>
</dbReference>
<dbReference type="Proteomes" id="UP001500443">
    <property type="component" value="Unassembled WGS sequence"/>
</dbReference>
<dbReference type="PRINTS" id="PR00394">
    <property type="entry name" value="RHSPROTEIN"/>
</dbReference>
<sequence>MPGERRTAYEYDARGRVVRRIRRLLSGGRREWRYAWDGEDRLVRLVEPDGTTWRYLHDPLGRRTAKERLAPDGTPAGRTDFAWDGARVVEELTPETATVWEYAPGMHRPLLQTERRTSGPGETTEHSHLIVTDAAGTPTELLDPAGEIAWERRADLWGAPLAGAATTDTRCRLGFPGQYLDDESGLYYNLRRYYDPDMVRYLSPDPLGPAAGPNHTGYVADPLIDSDPWGLVLAQCMSTELGSALAEANRLNLAGSPRINMVSVARIRGTDIVARGFSGPTGRPAYFEDEVVSALRNGGQMDWDAANCAEIRAVSNLIAENGVDLRHLGDGQNPFREIEFLTVDVQSRLPEAACLSCQSVLVRNGAEDLAPSMPSGWMFS</sequence>
<dbReference type="InterPro" id="IPR022385">
    <property type="entry name" value="Rhs_assc_core"/>
</dbReference>
<comment type="caution">
    <text evidence="1">The sequence shown here is derived from an EMBL/GenBank/DDBJ whole genome shotgun (WGS) entry which is preliminary data.</text>
</comment>